<evidence type="ECO:0000256" key="1">
    <source>
        <dbReference type="ARBA" id="ARBA00023125"/>
    </source>
</evidence>
<dbReference type="EMBL" id="FOFT01000016">
    <property type="protein sequence ID" value="SES47747.1"/>
    <property type="molecule type" value="Genomic_DNA"/>
</dbReference>
<dbReference type="PANTHER" id="PTHR46797">
    <property type="entry name" value="HTH-TYPE TRANSCRIPTIONAL REGULATOR"/>
    <property type="match status" value="1"/>
</dbReference>
<reference evidence="5" key="1">
    <citation type="submission" date="2016-10" db="EMBL/GenBank/DDBJ databases">
        <authorList>
            <person name="Varghese N."/>
            <person name="Submissions S."/>
        </authorList>
    </citation>
    <scope>NUCLEOTIDE SEQUENCE [LARGE SCALE GENOMIC DNA]</scope>
    <source>
        <strain evidence="5">CGMCC 4.578</strain>
    </source>
</reference>
<dbReference type="AlphaFoldDB" id="A0A1H9XPM3"/>
<feature type="domain" description="HTH cro/C1-type" evidence="3">
    <location>
        <begin position="12"/>
        <end position="67"/>
    </location>
</feature>
<dbReference type="InterPro" id="IPR010982">
    <property type="entry name" value="Lambda_DNA-bd_dom_sf"/>
</dbReference>
<dbReference type="GO" id="GO:0003700">
    <property type="term" value="F:DNA-binding transcription factor activity"/>
    <property type="evidence" value="ECO:0007669"/>
    <property type="project" value="TreeGrafter"/>
</dbReference>
<accession>A0A1H9XPM3</accession>
<dbReference type="SMART" id="SM00530">
    <property type="entry name" value="HTH_XRE"/>
    <property type="match status" value="1"/>
</dbReference>
<gene>
    <name evidence="4" type="ORF">SAMN05216195_11618</name>
</gene>
<keyword evidence="2" id="KW-1133">Transmembrane helix</keyword>
<name>A0A1H9XPM3_9PSEU</name>
<dbReference type="InterPro" id="IPR001387">
    <property type="entry name" value="Cro/C1-type_HTH"/>
</dbReference>
<dbReference type="PROSITE" id="PS50943">
    <property type="entry name" value="HTH_CROC1"/>
    <property type="match status" value="1"/>
</dbReference>
<dbReference type="SUPFAM" id="SSF47413">
    <property type="entry name" value="lambda repressor-like DNA-binding domains"/>
    <property type="match status" value="1"/>
</dbReference>
<dbReference type="PANTHER" id="PTHR46797:SF1">
    <property type="entry name" value="METHYLPHOSPHONATE SYNTHASE"/>
    <property type="match status" value="1"/>
</dbReference>
<keyword evidence="2" id="KW-0812">Transmembrane</keyword>
<dbReference type="Gene3D" id="1.10.260.40">
    <property type="entry name" value="lambda repressor-like DNA-binding domains"/>
    <property type="match status" value="1"/>
</dbReference>
<evidence type="ECO:0000313" key="5">
    <source>
        <dbReference type="Proteomes" id="UP000199028"/>
    </source>
</evidence>
<feature type="transmembrane region" description="Helical" evidence="2">
    <location>
        <begin position="21"/>
        <end position="40"/>
    </location>
</feature>
<keyword evidence="5" id="KW-1185">Reference proteome</keyword>
<evidence type="ECO:0000259" key="3">
    <source>
        <dbReference type="PROSITE" id="PS50943"/>
    </source>
</evidence>
<dbReference type="Proteomes" id="UP000199028">
    <property type="component" value="Unassembled WGS sequence"/>
</dbReference>
<dbReference type="RefSeq" id="WP_090071109.1">
    <property type="nucleotide sequence ID" value="NZ_FOFT01000016.1"/>
</dbReference>
<keyword evidence="2" id="KW-0472">Membrane</keyword>
<keyword evidence="1" id="KW-0238">DNA-binding</keyword>
<organism evidence="4 5">
    <name type="scientific">Lentzea flaviverrucosa</name>
    <dbReference type="NCBI Taxonomy" id="200379"/>
    <lineage>
        <taxon>Bacteria</taxon>
        <taxon>Bacillati</taxon>
        <taxon>Actinomycetota</taxon>
        <taxon>Actinomycetes</taxon>
        <taxon>Pseudonocardiales</taxon>
        <taxon>Pseudonocardiaceae</taxon>
        <taxon>Lentzea</taxon>
    </lineage>
</organism>
<dbReference type="CDD" id="cd00093">
    <property type="entry name" value="HTH_XRE"/>
    <property type="match status" value="1"/>
</dbReference>
<dbReference type="Pfam" id="PF13560">
    <property type="entry name" value="HTH_31"/>
    <property type="match status" value="1"/>
</dbReference>
<evidence type="ECO:0000313" key="4">
    <source>
        <dbReference type="EMBL" id="SES47747.1"/>
    </source>
</evidence>
<dbReference type="GO" id="GO:0005829">
    <property type="term" value="C:cytosol"/>
    <property type="evidence" value="ECO:0007669"/>
    <property type="project" value="TreeGrafter"/>
</dbReference>
<evidence type="ECO:0000256" key="2">
    <source>
        <dbReference type="SAM" id="Phobius"/>
    </source>
</evidence>
<proteinExistence type="predicted"/>
<protein>
    <submittedName>
        <fullName evidence="4">Transcriptional regulator, contains XRE-family HTH domain</fullName>
    </submittedName>
</protein>
<sequence length="405" mass="43874">MDIEDAHIGRRLREVRSWRRLSLTAVAGLAGITPAYLSMLERGLRPVARRQTLESLAQALRVSPAELTGRPWDQPTSRGSEAHPDLVALAASLDAFELGDDPGGEVRDWPAVAADVDRLVHLMQITADYVTQGEMLPGLLRELHALYLRDPQHRPDVLLALTRCYSSATWVAKILGSDGLTLMAAIRAQQCADELGSSPWSGYTTWLRGVTTGSLNRAKQYERAVAKADTLVSGLDDPEVVQAYGQLHLSAALAAAAQDDRDTAMTHLGEADAVAGRLDTEVGDFAQVWFGRTNVGIWRTTLGLEFGDGAKVAEDARSVHIDTIPSPARRAVFFANVGRALLSDKKSTASGLNLVLKAEQLAPQHIRGDVFLREAVADLLRQARRDAGGRDLRGLAWRMGIAPTG</sequence>
<dbReference type="OrthoDB" id="4516646at2"/>
<dbReference type="InterPro" id="IPR050807">
    <property type="entry name" value="TransReg_Diox_bact_type"/>
</dbReference>
<dbReference type="GO" id="GO:0003677">
    <property type="term" value="F:DNA binding"/>
    <property type="evidence" value="ECO:0007669"/>
    <property type="project" value="UniProtKB-KW"/>
</dbReference>